<comment type="caution">
    <text evidence="7">The sequence shown here is derived from an EMBL/GenBank/DDBJ whole genome shotgun (WGS) entry which is preliminary data.</text>
</comment>
<gene>
    <name evidence="7" type="ORF">J2S00_002200</name>
</gene>
<evidence type="ECO:0000256" key="2">
    <source>
        <dbReference type="ARBA" id="ARBA00022475"/>
    </source>
</evidence>
<feature type="transmembrane region" description="Helical" evidence="6">
    <location>
        <begin position="16"/>
        <end position="33"/>
    </location>
</feature>
<dbReference type="InterPro" id="IPR005598">
    <property type="entry name" value="ATP_synth_I"/>
</dbReference>
<evidence type="ECO:0000256" key="1">
    <source>
        <dbReference type="ARBA" id="ARBA00004651"/>
    </source>
</evidence>
<evidence type="ECO:0000256" key="6">
    <source>
        <dbReference type="SAM" id="Phobius"/>
    </source>
</evidence>
<dbReference type="PANTHER" id="PTHR40035">
    <property type="entry name" value="ATP SYNTHASE PROTEIN I"/>
    <property type="match status" value="1"/>
</dbReference>
<evidence type="ECO:0000256" key="5">
    <source>
        <dbReference type="ARBA" id="ARBA00023136"/>
    </source>
</evidence>
<keyword evidence="3 6" id="KW-0812">Transmembrane</keyword>
<feature type="transmembrane region" description="Helical" evidence="6">
    <location>
        <begin position="102"/>
        <end position="122"/>
    </location>
</feature>
<dbReference type="InterPro" id="IPR039072">
    <property type="entry name" value="ATP_synth_I_Bacilli"/>
</dbReference>
<feature type="transmembrane region" description="Helical" evidence="6">
    <location>
        <begin position="39"/>
        <end position="58"/>
    </location>
</feature>
<name>A0ABU0CSL8_9BACI</name>
<sequence length="129" mass="14408">MEFVMFEDMVGRIRRLTRFFLFSLAFVVLGWGFSGYPSFFAGMGLGLCIGYIGAIHLTKRVQYFGQAAAKGEPLPNLGTMTRLALVSLAAVMVMIYPHYFDYIGLVIGLMMPTVFAIGDAIYDQLKQEK</sequence>
<accession>A0ABU0CSL8</accession>
<evidence type="ECO:0000256" key="4">
    <source>
        <dbReference type="ARBA" id="ARBA00022989"/>
    </source>
</evidence>
<protein>
    <submittedName>
        <fullName evidence="7">ATP synthase protein I</fullName>
    </submittedName>
</protein>
<dbReference type="EMBL" id="JAUSUQ010000007">
    <property type="protein sequence ID" value="MDQ0339413.1"/>
    <property type="molecule type" value="Genomic_DNA"/>
</dbReference>
<keyword evidence="2" id="KW-1003">Cell membrane</keyword>
<dbReference type="RefSeq" id="WP_307339330.1">
    <property type="nucleotide sequence ID" value="NZ_JAUSUQ010000007.1"/>
</dbReference>
<dbReference type="Proteomes" id="UP001232445">
    <property type="component" value="Unassembled WGS sequence"/>
</dbReference>
<evidence type="ECO:0000313" key="8">
    <source>
        <dbReference type="Proteomes" id="UP001232445"/>
    </source>
</evidence>
<keyword evidence="8" id="KW-1185">Reference proteome</keyword>
<proteinExistence type="predicted"/>
<organism evidence="7 8">
    <name type="scientific">Caldalkalibacillus uzonensis</name>
    <dbReference type="NCBI Taxonomy" id="353224"/>
    <lineage>
        <taxon>Bacteria</taxon>
        <taxon>Bacillati</taxon>
        <taxon>Bacillota</taxon>
        <taxon>Bacilli</taxon>
        <taxon>Bacillales</taxon>
        <taxon>Bacillaceae</taxon>
        <taxon>Caldalkalibacillus</taxon>
    </lineage>
</organism>
<keyword evidence="4 6" id="KW-1133">Transmembrane helix</keyword>
<reference evidence="7 8" key="1">
    <citation type="submission" date="2023-07" db="EMBL/GenBank/DDBJ databases">
        <title>Genomic Encyclopedia of Type Strains, Phase IV (KMG-IV): sequencing the most valuable type-strain genomes for metagenomic binning, comparative biology and taxonomic classification.</title>
        <authorList>
            <person name="Goeker M."/>
        </authorList>
    </citation>
    <scope>NUCLEOTIDE SEQUENCE [LARGE SCALE GENOMIC DNA]</scope>
    <source>
        <strain evidence="7 8">DSM 17740</strain>
    </source>
</reference>
<feature type="transmembrane region" description="Helical" evidence="6">
    <location>
        <begin position="79"/>
        <end position="96"/>
    </location>
</feature>
<evidence type="ECO:0000256" key="3">
    <source>
        <dbReference type="ARBA" id="ARBA00022692"/>
    </source>
</evidence>
<comment type="subcellular location">
    <subcellularLocation>
        <location evidence="1">Cell membrane</location>
        <topology evidence="1">Multi-pass membrane protein</topology>
    </subcellularLocation>
</comment>
<dbReference type="PANTHER" id="PTHR40035:SF1">
    <property type="entry name" value="ATP SYNTHASE PROTEIN I"/>
    <property type="match status" value="1"/>
</dbReference>
<dbReference type="Pfam" id="PF03899">
    <property type="entry name" value="ATP-synt_I"/>
    <property type="match status" value="1"/>
</dbReference>
<keyword evidence="5 6" id="KW-0472">Membrane</keyword>
<evidence type="ECO:0000313" key="7">
    <source>
        <dbReference type="EMBL" id="MDQ0339413.1"/>
    </source>
</evidence>